<dbReference type="AlphaFoldDB" id="A0AAV7RVP6"/>
<proteinExistence type="predicted"/>
<protein>
    <submittedName>
        <fullName evidence="1">Uncharacterized protein</fullName>
    </submittedName>
</protein>
<gene>
    <name evidence="1" type="ORF">NDU88_008015</name>
</gene>
<evidence type="ECO:0000313" key="2">
    <source>
        <dbReference type="Proteomes" id="UP001066276"/>
    </source>
</evidence>
<sequence>MYTVLLLLKNEGGPGLVLQAEWTHTKKPQELECVSEEGLLHASKKRTIIWLQPTYTGTSFLVNAKGLRNLYI</sequence>
<organism evidence="1 2">
    <name type="scientific">Pleurodeles waltl</name>
    <name type="common">Iberian ribbed newt</name>
    <dbReference type="NCBI Taxonomy" id="8319"/>
    <lineage>
        <taxon>Eukaryota</taxon>
        <taxon>Metazoa</taxon>
        <taxon>Chordata</taxon>
        <taxon>Craniata</taxon>
        <taxon>Vertebrata</taxon>
        <taxon>Euteleostomi</taxon>
        <taxon>Amphibia</taxon>
        <taxon>Batrachia</taxon>
        <taxon>Caudata</taxon>
        <taxon>Salamandroidea</taxon>
        <taxon>Salamandridae</taxon>
        <taxon>Pleurodelinae</taxon>
        <taxon>Pleurodeles</taxon>
    </lineage>
</organism>
<name>A0AAV7RVP6_PLEWA</name>
<dbReference type="EMBL" id="JANPWB010000009">
    <property type="protein sequence ID" value="KAJ1155284.1"/>
    <property type="molecule type" value="Genomic_DNA"/>
</dbReference>
<comment type="caution">
    <text evidence="1">The sequence shown here is derived from an EMBL/GenBank/DDBJ whole genome shotgun (WGS) entry which is preliminary data.</text>
</comment>
<evidence type="ECO:0000313" key="1">
    <source>
        <dbReference type="EMBL" id="KAJ1155284.1"/>
    </source>
</evidence>
<reference evidence="1" key="1">
    <citation type="journal article" date="2022" name="bioRxiv">
        <title>Sequencing and chromosome-scale assembly of the giantPleurodeles waltlgenome.</title>
        <authorList>
            <person name="Brown T."/>
            <person name="Elewa A."/>
            <person name="Iarovenko S."/>
            <person name="Subramanian E."/>
            <person name="Araus A.J."/>
            <person name="Petzold A."/>
            <person name="Susuki M."/>
            <person name="Suzuki K.-i.T."/>
            <person name="Hayashi T."/>
            <person name="Toyoda A."/>
            <person name="Oliveira C."/>
            <person name="Osipova E."/>
            <person name="Leigh N.D."/>
            <person name="Simon A."/>
            <person name="Yun M.H."/>
        </authorList>
    </citation>
    <scope>NUCLEOTIDE SEQUENCE</scope>
    <source>
        <strain evidence="1">20211129_DDA</strain>
        <tissue evidence="1">Liver</tissue>
    </source>
</reference>
<dbReference type="Proteomes" id="UP001066276">
    <property type="component" value="Chromosome 5"/>
</dbReference>
<keyword evidence="2" id="KW-1185">Reference proteome</keyword>
<accession>A0AAV7RVP6</accession>